<dbReference type="InterPro" id="IPR024071">
    <property type="entry name" value="S-Me-THD_C_sf"/>
</dbReference>
<evidence type="ECO:0000313" key="6">
    <source>
        <dbReference type="Proteomes" id="UP001498421"/>
    </source>
</evidence>
<proteinExistence type="predicted"/>
<dbReference type="InterPro" id="IPR045079">
    <property type="entry name" value="Oxoprolinase-like"/>
</dbReference>
<keyword evidence="6" id="KW-1185">Reference proteome</keyword>
<evidence type="ECO:0008006" key="7">
    <source>
        <dbReference type="Google" id="ProtNLM"/>
    </source>
</evidence>
<dbReference type="InterPro" id="IPR043129">
    <property type="entry name" value="ATPase_NBD"/>
</dbReference>
<dbReference type="SUPFAM" id="SSF53067">
    <property type="entry name" value="Actin-like ATPase domain"/>
    <property type="match status" value="2"/>
</dbReference>
<dbReference type="PANTHER" id="PTHR11365:SF10">
    <property type="entry name" value="HYDANTOINASE_OXOPROLINASE"/>
    <property type="match status" value="1"/>
</dbReference>
<feature type="domain" description="S-Me-THD-like C-terminal" evidence="4">
    <location>
        <begin position="757"/>
        <end position="957"/>
    </location>
</feature>
<organism evidence="5 6">
    <name type="scientific">Neonectria magnoliae</name>
    <dbReference type="NCBI Taxonomy" id="2732573"/>
    <lineage>
        <taxon>Eukaryota</taxon>
        <taxon>Fungi</taxon>
        <taxon>Dikarya</taxon>
        <taxon>Ascomycota</taxon>
        <taxon>Pezizomycotina</taxon>
        <taxon>Sordariomycetes</taxon>
        <taxon>Hypocreomycetidae</taxon>
        <taxon>Hypocreales</taxon>
        <taxon>Nectriaceae</taxon>
        <taxon>Neonectria</taxon>
    </lineage>
</organism>
<evidence type="ECO:0000259" key="1">
    <source>
        <dbReference type="Pfam" id="PF01968"/>
    </source>
</evidence>
<evidence type="ECO:0000259" key="4">
    <source>
        <dbReference type="Pfam" id="PF20906"/>
    </source>
</evidence>
<dbReference type="InterPro" id="IPR010318">
    <property type="entry name" value="S-Me-THD_N"/>
</dbReference>
<dbReference type="InterPro" id="IPR002821">
    <property type="entry name" value="Hydantoinase_A"/>
</dbReference>
<evidence type="ECO:0000259" key="3">
    <source>
        <dbReference type="Pfam" id="PF06032"/>
    </source>
</evidence>
<dbReference type="Pfam" id="PF05378">
    <property type="entry name" value="Hydant_A_N"/>
    <property type="match status" value="1"/>
</dbReference>
<accession>A0ABR1IG67</accession>
<evidence type="ECO:0000259" key="2">
    <source>
        <dbReference type="Pfam" id="PF05378"/>
    </source>
</evidence>
<gene>
    <name evidence="5" type="ORF">QQZ08_001116</name>
</gene>
<dbReference type="InterPro" id="IPR048350">
    <property type="entry name" value="S-Me-THD-like_C"/>
</dbReference>
<dbReference type="InterPro" id="IPR008040">
    <property type="entry name" value="Hydant_A_N"/>
</dbReference>
<feature type="domain" description="Hydantoinase/oxoprolinase N-terminal" evidence="2">
    <location>
        <begin position="5"/>
        <end position="186"/>
    </location>
</feature>
<feature type="domain" description="Hydantoinase A/oxoprolinase" evidence="1">
    <location>
        <begin position="207"/>
        <end position="383"/>
    </location>
</feature>
<dbReference type="Gene3D" id="2.40.390.10">
    <property type="entry name" value="CV3147-like"/>
    <property type="match status" value="1"/>
</dbReference>
<comment type="caution">
    <text evidence="5">The sequence shown here is derived from an EMBL/GenBank/DDBJ whole genome shotgun (WGS) entry which is preliminary data.</text>
</comment>
<dbReference type="EMBL" id="JAZAVK010000006">
    <property type="protein sequence ID" value="KAK7432171.1"/>
    <property type="molecule type" value="Genomic_DNA"/>
</dbReference>
<protein>
    <recommendedName>
        <fullName evidence="7">Hydantoinase</fullName>
    </recommendedName>
</protein>
<dbReference type="Pfam" id="PF06032">
    <property type="entry name" value="S-Me-THD_N"/>
    <property type="match status" value="1"/>
</dbReference>
<dbReference type="Pfam" id="PF01968">
    <property type="entry name" value="Hydantoinase_A"/>
    <property type="match status" value="1"/>
</dbReference>
<dbReference type="PANTHER" id="PTHR11365">
    <property type="entry name" value="5-OXOPROLINASE RELATED"/>
    <property type="match status" value="1"/>
</dbReference>
<dbReference type="Gene3D" id="3.30.420.40">
    <property type="match status" value="1"/>
</dbReference>
<sequence length="975" mass="103059">MPIIIGVDVGGTNTDAAAINLALSDTLREESILASFKTSTTREVKDGIETALKEVLRQLPSSSRDDIVAVNLGTTHFINAVVEKDIKKLARVAVLRLCGPYGTEVPPFAGLPDDLRTIVEGFSVCLPGGLEVDGRIITLVDADAVRKSAQEIKTAGIKNVAIIGTYSPIDSVFRQEDQVNTILRSILGQEVNITLSHNVAGIGFIERENATILNAAILPFARRTIQQFRQALRGLDISASLFLTKNDGTLITAEDASRLPISTFLSGPTNSLTGAVFLADLKDALSQGALVLDIGGTTSDVCAVEPSGLPRPAAAFSYLAGVRTNFAVSDLRSIGVGGGSLVQTTSSGKISIGPQSVSKDLTTKARVFGGSVLTATDILVATGLQGIGDSSLISDIPPEVLVEAKSQIKVLLEKVIDEMKTSEADIPVILVGGGSIICPDYLSGVSRIIRPAYSQVANAVGAAMAKVSGLVDTIVNLTDDKSEEDALVRARGQAIAKAQENGADDPEIVEEAVHPIPYVTTRCRRIIIRAAGKLSRSRTILHNEGNGDEEYAFHEDGLVTRSDQESRKVTTAATVDIDSYRPVVKNQRWSLSTIDLDFIADGCAILGCGGGGDTYGSHLSVKKLLSTGQAVEIVSSEQLPDDGFIPGVAFMGSPSTFSERPPSGDELKNSVNAVLRSQGLGIADLTAVMSLEIGGSNGMRGIQTAIWTGKPLVDADLMGRAYPNLWQVTPHNAGISLAPAAASDAKGNTVVHVQAGSNKDVEDILRQVCVQMGQAAGISLGALSGHQVKQHACQRSISLAWHLGRAVALARLHKRDVVDEILSVYPGKRILTGKITRVTRDVRGGFTEGSLEIIPFAASAQPPVPSSDVSLLTNRALITFQNENIQVVDVESQTTLASVPDLVCVLDAEDGRALGTQDYRYGLRVNVVVLVGSPQWTEGEGLKNGGPKAFGLDTEYVAAAEYREPKSVIDEFNES</sequence>
<evidence type="ECO:0000313" key="5">
    <source>
        <dbReference type="EMBL" id="KAK7432171.1"/>
    </source>
</evidence>
<dbReference type="Proteomes" id="UP001498421">
    <property type="component" value="Unassembled WGS sequence"/>
</dbReference>
<dbReference type="SUPFAM" id="SSF160991">
    <property type="entry name" value="CV3147-like"/>
    <property type="match status" value="1"/>
</dbReference>
<dbReference type="InterPro" id="IPR027479">
    <property type="entry name" value="S-Me-THD_N_sf"/>
</dbReference>
<feature type="domain" description="S-Me-THD N-terminal" evidence="3">
    <location>
        <begin position="595"/>
        <end position="751"/>
    </location>
</feature>
<name>A0ABR1IG67_9HYPO</name>
<dbReference type="Gene3D" id="3.40.1610.10">
    <property type="entry name" value="CV3147-like domain"/>
    <property type="match status" value="1"/>
</dbReference>
<dbReference type="Pfam" id="PF20906">
    <property type="entry name" value="S-Me-THD_C"/>
    <property type="match status" value="1"/>
</dbReference>
<reference evidence="5 6" key="1">
    <citation type="journal article" date="2025" name="Microbiol. Resour. Announc.">
        <title>Draft genome sequences for Neonectria magnoliae and Neonectria punicea, canker pathogens of Liriodendron tulipifera and Acer saccharum in West Virginia.</title>
        <authorList>
            <person name="Petronek H.M."/>
            <person name="Kasson M.T."/>
            <person name="Metheny A.M."/>
            <person name="Stauder C.M."/>
            <person name="Lovett B."/>
            <person name="Lynch S.C."/>
            <person name="Garnas J.R."/>
            <person name="Kasson L.R."/>
            <person name="Stajich J.E."/>
        </authorList>
    </citation>
    <scope>NUCLEOTIDE SEQUENCE [LARGE SCALE GENOMIC DNA]</scope>
    <source>
        <strain evidence="5 6">NRRL 64651</strain>
    </source>
</reference>